<evidence type="ECO:0008006" key="6">
    <source>
        <dbReference type="Google" id="ProtNLM"/>
    </source>
</evidence>
<accession>A0AAF0WWX7</accession>
<dbReference type="FunFam" id="1.25.40.10:FF:001535">
    <property type="entry name" value="Putative pentatricopeptide repeat-containing protein, mitochondrial"/>
    <property type="match status" value="1"/>
</dbReference>
<dbReference type="InterPro" id="IPR046848">
    <property type="entry name" value="E_motif"/>
</dbReference>
<feature type="repeat" description="PPR" evidence="3">
    <location>
        <begin position="332"/>
        <end position="362"/>
    </location>
</feature>
<reference evidence="4" key="2">
    <citation type="submission" date="2022-03" db="EMBL/GenBank/DDBJ databases">
        <title>Draft title - Genomic analysis of global carrot germplasm unveils the trajectory of domestication and the origin of high carotenoid orange carrot.</title>
        <authorList>
            <person name="Iorizzo M."/>
            <person name="Ellison S."/>
            <person name="Senalik D."/>
            <person name="Macko-Podgorni A."/>
            <person name="Grzebelus D."/>
            <person name="Bostan H."/>
            <person name="Rolling W."/>
            <person name="Curaba J."/>
            <person name="Simon P."/>
        </authorList>
    </citation>
    <scope>NUCLEOTIDE SEQUENCE</scope>
    <source>
        <tissue evidence="4">Leaf</tissue>
    </source>
</reference>
<name>A0AAF0WWX7_DAUCS</name>
<feature type="repeat" description="PPR" evidence="3">
    <location>
        <begin position="428"/>
        <end position="462"/>
    </location>
</feature>
<comment type="similarity">
    <text evidence="2">Belongs to the PPR family. PCMP-E subfamily.</text>
</comment>
<protein>
    <recommendedName>
        <fullName evidence="6">Pentacotripeptide-repeat region of PRORP domain-containing protein</fullName>
    </recommendedName>
</protein>
<dbReference type="FunFam" id="1.25.40.10:FF:000090">
    <property type="entry name" value="Pentatricopeptide repeat-containing protein, chloroplastic"/>
    <property type="match status" value="1"/>
</dbReference>
<dbReference type="AlphaFoldDB" id="A0AAF0WWX7"/>
<dbReference type="InterPro" id="IPR011990">
    <property type="entry name" value="TPR-like_helical_dom_sf"/>
</dbReference>
<evidence type="ECO:0000256" key="2">
    <source>
        <dbReference type="ARBA" id="ARBA00061659"/>
    </source>
</evidence>
<gene>
    <name evidence="4" type="ORF">DCAR_0416498</name>
</gene>
<proteinExistence type="inferred from homology"/>
<dbReference type="KEGG" id="dcr:108215559"/>
<dbReference type="Gene3D" id="1.25.40.10">
    <property type="entry name" value="Tetratricopeptide repeat domain"/>
    <property type="match status" value="5"/>
</dbReference>
<dbReference type="EMBL" id="CP093346">
    <property type="protein sequence ID" value="WOG97159.1"/>
    <property type="molecule type" value="Genomic_DNA"/>
</dbReference>
<dbReference type="PROSITE" id="PS51375">
    <property type="entry name" value="PPR"/>
    <property type="match status" value="4"/>
</dbReference>
<feature type="repeat" description="PPR" evidence="3">
    <location>
        <begin position="565"/>
        <end position="599"/>
    </location>
</feature>
<evidence type="ECO:0000313" key="4">
    <source>
        <dbReference type="EMBL" id="WOG97159.1"/>
    </source>
</evidence>
<dbReference type="InterPro" id="IPR002885">
    <property type="entry name" value="PPR_rpt"/>
</dbReference>
<evidence type="ECO:0000256" key="3">
    <source>
        <dbReference type="PROSITE-ProRule" id="PRU00708"/>
    </source>
</evidence>
<dbReference type="Pfam" id="PF01535">
    <property type="entry name" value="PPR"/>
    <property type="match status" value="5"/>
</dbReference>
<evidence type="ECO:0000256" key="1">
    <source>
        <dbReference type="ARBA" id="ARBA00022737"/>
    </source>
</evidence>
<dbReference type="GO" id="GO:0003723">
    <property type="term" value="F:RNA binding"/>
    <property type="evidence" value="ECO:0007669"/>
    <property type="project" value="InterPro"/>
</dbReference>
<dbReference type="NCBIfam" id="TIGR00756">
    <property type="entry name" value="PPR"/>
    <property type="match status" value="4"/>
</dbReference>
<reference evidence="4" key="1">
    <citation type="journal article" date="2016" name="Nat. Genet.">
        <title>A high-quality carrot genome assembly provides new insights into carotenoid accumulation and asterid genome evolution.</title>
        <authorList>
            <person name="Iorizzo M."/>
            <person name="Ellison S."/>
            <person name="Senalik D."/>
            <person name="Zeng P."/>
            <person name="Satapoomin P."/>
            <person name="Huang J."/>
            <person name="Bowman M."/>
            <person name="Iovene M."/>
            <person name="Sanseverino W."/>
            <person name="Cavagnaro P."/>
            <person name="Yildiz M."/>
            <person name="Macko-Podgorni A."/>
            <person name="Moranska E."/>
            <person name="Grzebelus E."/>
            <person name="Grzebelus D."/>
            <person name="Ashrafi H."/>
            <person name="Zheng Z."/>
            <person name="Cheng S."/>
            <person name="Spooner D."/>
            <person name="Van Deynze A."/>
            <person name="Simon P."/>
        </authorList>
    </citation>
    <scope>NUCLEOTIDE SEQUENCE</scope>
    <source>
        <tissue evidence="4">Leaf</tissue>
    </source>
</reference>
<keyword evidence="1" id="KW-0677">Repeat</keyword>
<evidence type="ECO:0000313" key="5">
    <source>
        <dbReference type="Proteomes" id="UP000077755"/>
    </source>
</evidence>
<feature type="repeat" description="PPR" evidence="3">
    <location>
        <begin position="129"/>
        <end position="163"/>
    </location>
</feature>
<dbReference type="PANTHER" id="PTHR24015">
    <property type="entry name" value="OS07G0578800 PROTEIN-RELATED"/>
    <property type="match status" value="1"/>
</dbReference>
<dbReference type="Proteomes" id="UP000077755">
    <property type="component" value="Chromosome 4"/>
</dbReference>
<dbReference type="GO" id="GO:0009451">
    <property type="term" value="P:RNA modification"/>
    <property type="evidence" value="ECO:0007669"/>
    <property type="project" value="InterPro"/>
</dbReference>
<sequence>MKLFCIHTRHYSSYISFNLNPAKTPSTATPSVSDLLSLCKSGDLFDALKLLNSIDSRTILVKPLVYASILQTCTKVQSLKHGLQLHCHVIKSGLETDRFVGNSLLALYFKLGSNFDETRRVFDGLYVKDVVTWTSMISGYIKVGKARNSLDLYWRMVGEDVEPNGFTLSSVIKACSELGELNLGRGFHGVVFRRGFDGNNVIVSALIDMYGKNKQASYAIRLFGEMVEPDCICCTSVISACTRSDLYEKALGFFYMTQRNYPFVPDEYTFGSVLMACGNLGRIKQGKEVHAKVIVVGETNNVVVGSSLVDMYGKCGSVTNSRLVFDRMTRNNAVTLSALLNAYCQNGDFEIVIELFREMEVDLYSFGTVLRSCAGLAAVRQAKEVHCQYLRRGGWRDIVVESALVDVYSKCGCIDFAYRIFKKMVSRNLVTWNSMICGLAQNGRGIETLKALNEMIEEGTTPDYITFVGVLFACSHAGLVHKGRKNFNLMTEKYGIKAGVEHYNCMVDLLGRAGQIEEAESLLNKSDLSNDSSLWAALLGACATSRNSTAAERIAKKMMELEPNNHLSYVLLANVYRDSGRWSDADKIRKLMQDRGVKKIMPGKSWIDIQGSLSLSSDKAYVKFPG</sequence>
<keyword evidence="5" id="KW-1185">Reference proteome</keyword>
<organism evidence="4 5">
    <name type="scientific">Daucus carota subsp. sativus</name>
    <name type="common">Carrot</name>
    <dbReference type="NCBI Taxonomy" id="79200"/>
    <lineage>
        <taxon>Eukaryota</taxon>
        <taxon>Viridiplantae</taxon>
        <taxon>Streptophyta</taxon>
        <taxon>Embryophyta</taxon>
        <taxon>Tracheophyta</taxon>
        <taxon>Spermatophyta</taxon>
        <taxon>Magnoliopsida</taxon>
        <taxon>eudicotyledons</taxon>
        <taxon>Gunneridae</taxon>
        <taxon>Pentapetalae</taxon>
        <taxon>asterids</taxon>
        <taxon>campanulids</taxon>
        <taxon>Apiales</taxon>
        <taxon>Apiaceae</taxon>
        <taxon>Apioideae</taxon>
        <taxon>Scandiceae</taxon>
        <taxon>Daucinae</taxon>
        <taxon>Daucus</taxon>
        <taxon>Daucus sect. Daucus</taxon>
    </lineage>
</organism>
<dbReference type="SUPFAM" id="SSF48452">
    <property type="entry name" value="TPR-like"/>
    <property type="match status" value="2"/>
</dbReference>
<dbReference type="Pfam" id="PF20431">
    <property type="entry name" value="E_motif"/>
    <property type="match status" value="1"/>
</dbReference>
<dbReference type="Pfam" id="PF13041">
    <property type="entry name" value="PPR_2"/>
    <property type="match status" value="2"/>
</dbReference>
<dbReference type="PANTHER" id="PTHR24015:SF328">
    <property type="entry name" value="OS06G0611200 PROTEIN"/>
    <property type="match status" value="1"/>
</dbReference>
<dbReference type="InterPro" id="IPR046960">
    <property type="entry name" value="PPR_At4g14850-like_plant"/>
</dbReference>